<dbReference type="AlphaFoldDB" id="A0A6I9Q0G5"/>
<dbReference type="GO" id="GO:0030286">
    <property type="term" value="C:dynein complex"/>
    <property type="evidence" value="ECO:0007669"/>
    <property type="project" value="InterPro"/>
</dbReference>
<proteinExistence type="predicted"/>
<feature type="compositionally biased region" description="Polar residues" evidence="1">
    <location>
        <begin position="58"/>
        <end position="73"/>
    </location>
</feature>
<gene>
    <name evidence="3" type="primary">LOC104966538</name>
</gene>
<protein>
    <submittedName>
        <fullName evidence="3">Dynein heavy chain 7, axonemal-like</fullName>
    </submittedName>
</protein>
<dbReference type="Proteomes" id="UP000504611">
    <property type="component" value="Unplaced"/>
</dbReference>
<name>A0A6I9Q0G5_9TELE</name>
<evidence type="ECO:0000313" key="2">
    <source>
        <dbReference type="Proteomes" id="UP000504611"/>
    </source>
</evidence>
<accession>A0A6I9Q0G5</accession>
<dbReference type="GO" id="GO:0051959">
    <property type="term" value="F:dynein light intermediate chain binding"/>
    <property type="evidence" value="ECO:0007669"/>
    <property type="project" value="InterPro"/>
</dbReference>
<dbReference type="PANTHER" id="PTHR22878">
    <property type="entry name" value="DYNEIN HEAVY CHAIN 6, AXONEMAL-LIKE-RELATED"/>
    <property type="match status" value="1"/>
</dbReference>
<dbReference type="GO" id="GO:0007018">
    <property type="term" value="P:microtubule-based movement"/>
    <property type="evidence" value="ECO:0007669"/>
    <property type="project" value="InterPro"/>
</dbReference>
<keyword evidence="2" id="KW-1185">Reference proteome</keyword>
<dbReference type="PANTHER" id="PTHR22878:SF66">
    <property type="entry name" value="DYNEIN AXONEMAL HEAVY CHAIN 7"/>
    <property type="match status" value="1"/>
</dbReference>
<evidence type="ECO:0000256" key="1">
    <source>
        <dbReference type="SAM" id="MobiDB-lite"/>
    </source>
</evidence>
<organism evidence="2 3">
    <name type="scientific">Notothenia coriiceps</name>
    <name type="common">black rockcod</name>
    <dbReference type="NCBI Taxonomy" id="8208"/>
    <lineage>
        <taxon>Eukaryota</taxon>
        <taxon>Metazoa</taxon>
        <taxon>Chordata</taxon>
        <taxon>Craniata</taxon>
        <taxon>Vertebrata</taxon>
        <taxon>Euteleostomi</taxon>
        <taxon>Actinopterygii</taxon>
        <taxon>Neopterygii</taxon>
        <taxon>Teleostei</taxon>
        <taxon>Neoteleostei</taxon>
        <taxon>Acanthomorphata</taxon>
        <taxon>Eupercaria</taxon>
        <taxon>Perciformes</taxon>
        <taxon>Notothenioidei</taxon>
        <taxon>Nototheniidae</taxon>
        <taxon>Notothenia</taxon>
    </lineage>
</organism>
<dbReference type="OrthoDB" id="5593012at2759"/>
<evidence type="ECO:0000313" key="3">
    <source>
        <dbReference type="RefSeq" id="XP_010794025.1"/>
    </source>
</evidence>
<dbReference type="GO" id="GO:0045505">
    <property type="term" value="F:dynein intermediate chain binding"/>
    <property type="evidence" value="ECO:0007669"/>
    <property type="project" value="InterPro"/>
</dbReference>
<reference evidence="3" key="1">
    <citation type="submission" date="2025-08" db="UniProtKB">
        <authorList>
            <consortium name="RefSeq"/>
        </authorList>
    </citation>
    <scope>IDENTIFICATION</scope>
    <source>
        <tissue evidence="3">Muscle</tissue>
    </source>
</reference>
<dbReference type="InterPro" id="IPR026983">
    <property type="entry name" value="DHC"/>
</dbReference>
<sequence length="593" mass="68934">MSSAKKKPNIAEGLSFLPPALPQLHRKQPWIDTKPSFSPYPPLKRKRVGLTKGVHSRPVQSQGTGQNDLESRTADQFNRTSKHCISTHTELMNEKGKILRETLVKFICLQEKEDSPAPTFGSSKSTTKTNRGKGYDNYIQKGIDLEDVSPLEDSWLESIQDMIPCHLQSLSTPFHLLVDEIREEYLLSVKEAIVKYIFGDSGDSDEDQVKDLPPHRLELEVLEKPWNKTFVLARKKMGNKLHSINPTMLNVLYIWHAFYKHLRLIDVEEFHSREESMELSVFQQIVNRQIDNAREVLLKNWVPEVHNIFYQGCRSQLVPASSNMPKLLSFFNCAATLMTMQLQSLAIDSMRDYTRLISQDPKSERAYEHTGFVLHLILEDGDIKFEPELKQYEEALLNVYQLMLRPINMVPRVETKLYFEWQSSQCGSTLKPIILPEILEAQQEEVLRVFLAECVRPKEYVHEYDKYSPLVSRQAEEDVEQFLSEQHSFQDIMAEVVHYQQLADQIQYTSCQVVRLGMFEVQSQNLIHSLVKRAEELQQKMVTRMLQDHQEINKKLCNEFEKMAEKALSTPNDTQELMELKAYMYKGYLEEQL</sequence>
<dbReference type="GeneID" id="104966538"/>
<dbReference type="RefSeq" id="XP_010794025.1">
    <property type="nucleotide sequence ID" value="XM_010795723.1"/>
</dbReference>
<dbReference type="KEGG" id="ncc:104966538"/>
<feature type="region of interest" description="Disordered" evidence="1">
    <location>
        <begin position="25"/>
        <end position="73"/>
    </location>
</feature>